<dbReference type="AlphaFoldDB" id="L8WS32"/>
<proteinExistence type="predicted"/>
<organism evidence="1 2">
    <name type="scientific">Thanatephorus cucumeris (strain AG1-IA)</name>
    <name type="common">Rice sheath blight fungus</name>
    <name type="synonym">Rhizoctonia solani</name>
    <dbReference type="NCBI Taxonomy" id="983506"/>
    <lineage>
        <taxon>Eukaryota</taxon>
        <taxon>Fungi</taxon>
        <taxon>Dikarya</taxon>
        <taxon>Basidiomycota</taxon>
        <taxon>Agaricomycotina</taxon>
        <taxon>Agaricomycetes</taxon>
        <taxon>Cantharellales</taxon>
        <taxon>Ceratobasidiaceae</taxon>
        <taxon>Rhizoctonia</taxon>
        <taxon>Rhizoctonia solani AG-1</taxon>
    </lineage>
</organism>
<name>L8WS32_THACA</name>
<protein>
    <submittedName>
        <fullName evidence="1">Uncharacterized protein</fullName>
    </submittedName>
</protein>
<dbReference type="EMBL" id="AFRT01001891">
    <property type="protein sequence ID" value="ELU39194.1"/>
    <property type="molecule type" value="Genomic_DNA"/>
</dbReference>
<accession>L8WS32</accession>
<evidence type="ECO:0000313" key="2">
    <source>
        <dbReference type="Proteomes" id="UP000011668"/>
    </source>
</evidence>
<evidence type="ECO:0000313" key="1">
    <source>
        <dbReference type="EMBL" id="ELU39194.1"/>
    </source>
</evidence>
<dbReference type="Proteomes" id="UP000011668">
    <property type="component" value="Unassembled WGS sequence"/>
</dbReference>
<reference evidence="1 2" key="1">
    <citation type="journal article" date="2013" name="Nat. Commun.">
        <title>The evolution and pathogenic mechanisms of the rice sheath blight pathogen.</title>
        <authorList>
            <person name="Zheng A."/>
            <person name="Lin R."/>
            <person name="Xu L."/>
            <person name="Qin P."/>
            <person name="Tang C."/>
            <person name="Ai P."/>
            <person name="Zhang D."/>
            <person name="Liu Y."/>
            <person name="Sun Z."/>
            <person name="Feng H."/>
            <person name="Wang Y."/>
            <person name="Chen Y."/>
            <person name="Liang X."/>
            <person name="Fu R."/>
            <person name="Li Q."/>
            <person name="Zhang J."/>
            <person name="Yu X."/>
            <person name="Xie Z."/>
            <person name="Ding L."/>
            <person name="Guan P."/>
            <person name="Tang J."/>
            <person name="Liang Y."/>
            <person name="Wang S."/>
            <person name="Deng Q."/>
            <person name="Li S."/>
            <person name="Zhu J."/>
            <person name="Wang L."/>
            <person name="Liu H."/>
            <person name="Li P."/>
        </authorList>
    </citation>
    <scope>NUCLEOTIDE SEQUENCE [LARGE SCALE GENOMIC DNA]</scope>
    <source>
        <strain evidence="2">AG-1 IA</strain>
    </source>
</reference>
<sequence length="232" mass="24737">MVNDTNLGLQPPSYHPFLHSLRVFYISSISIWLEPALVDTRGAYGSFWDNNFAMGNTQPKGSRATVGLLVGRTACSRILGLVGLLGAWTSMTLLCAGTRLLLGEPFELVSPFAHRPTGESRSPNLSLRSLISSIGLTGPWSVLCGRLARQLGLPHTQAELIRISGKSRNSAIFFAKSSTGLPGSWSHQGQVLATSTSNDYNLSPSTGKPSSSTVYSIAKRTGTSQAIKIMGG</sequence>
<dbReference type="HOGENOM" id="CLU_1195567_0_0_1"/>
<comment type="caution">
    <text evidence="1">The sequence shown here is derived from an EMBL/GenBank/DDBJ whole genome shotgun (WGS) entry which is preliminary data.</text>
</comment>
<gene>
    <name evidence="1" type="ORF">AG1IA_06774</name>
</gene>
<keyword evidence="2" id="KW-1185">Reference proteome</keyword>